<dbReference type="GO" id="GO:0006950">
    <property type="term" value="P:response to stress"/>
    <property type="evidence" value="ECO:0007669"/>
    <property type="project" value="TreeGrafter"/>
</dbReference>
<organism evidence="1 2">
    <name type="scientific">Capsulimonas corticalis</name>
    <dbReference type="NCBI Taxonomy" id="2219043"/>
    <lineage>
        <taxon>Bacteria</taxon>
        <taxon>Bacillati</taxon>
        <taxon>Armatimonadota</taxon>
        <taxon>Armatimonadia</taxon>
        <taxon>Capsulimonadales</taxon>
        <taxon>Capsulimonadaceae</taxon>
        <taxon>Capsulimonas</taxon>
    </lineage>
</organism>
<dbReference type="EMBL" id="AP025739">
    <property type="protein sequence ID" value="BDI29208.1"/>
    <property type="molecule type" value="Genomic_DNA"/>
</dbReference>
<accession>A0A402D4G8</accession>
<dbReference type="Gene3D" id="1.10.10.10">
    <property type="entry name" value="Winged helix-like DNA-binding domain superfamily/Winged helix DNA-binding domain"/>
    <property type="match status" value="1"/>
</dbReference>
<dbReference type="SUPFAM" id="SSF46785">
    <property type="entry name" value="Winged helix' DNA-binding domain"/>
    <property type="match status" value="1"/>
</dbReference>
<sequence>MSIKEELALPSYRETVASCTCLNLRKANRAISHVYDEFLQPTGLRGTQVSLLMTVAREETSTMTQLADLLVTDLTTLSRNLKVLERDGLVKAAPGQDRRVREITLTAEGRAALERALPLWRQAQAYIKEHLGLEQWRGLISHLVQVAELTSPSRANAATR</sequence>
<dbReference type="SMART" id="SM00347">
    <property type="entry name" value="HTH_MARR"/>
    <property type="match status" value="1"/>
</dbReference>
<dbReference type="Pfam" id="PF12802">
    <property type="entry name" value="MarR_2"/>
    <property type="match status" value="1"/>
</dbReference>
<dbReference type="GO" id="GO:0003700">
    <property type="term" value="F:DNA-binding transcription factor activity"/>
    <property type="evidence" value="ECO:0007669"/>
    <property type="project" value="InterPro"/>
</dbReference>
<dbReference type="InterPro" id="IPR036388">
    <property type="entry name" value="WH-like_DNA-bd_sf"/>
</dbReference>
<dbReference type="AlphaFoldDB" id="A0A402D4G8"/>
<protein>
    <submittedName>
        <fullName evidence="1">Transcriptional regulator</fullName>
    </submittedName>
</protein>
<name>A0A402D4G8_9BACT</name>
<keyword evidence="2" id="KW-1185">Reference proteome</keyword>
<dbReference type="RefSeq" id="WP_119324346.1">
    <property type="nucleotide sequence ID" value="NZ_AP025739.1"/>
</dbReference>
<dbReference type="InterPro" id="IPR039422">
    <property type="entry name" value="MarR/SlyA-like"/>
</dbReference>
<dbReference type="PROSITE" id="PS50995">
    <property type="entry name" value="HTH_MARR_2"/>
    <property type="match status" value="1"/>
</dbReference>
<dbReference type="KEGG" id="ccot:CCAX7_12590"/>
<proteinExistence type="predicted"/>
<evidence type="ECO:0000313" key="1">
    <source>
        <dbReference type="EMBL" id="BDI29208.1"/>
    </source>
</evidence>
<dbReference type="Proteomes" id="UP000287394">
    <property type="component" value="Chromosome"/>
</dbReference>
<dbReference type="OrthoDB" id="165131at2"/>
<evidence type="ECO:0000313" key="2">
    <source>
        <dbReference type="Proteomes" id="UP000287394"/>
    </source>
</evidence>
<reference evidence="1 2" key="1">
    <citation type="journal article" date="2019" name="Int. J. Syst. Evol. Microbiol.">
        <title>Capsulimonas corticalis gen. nov., sp. nov., an aerobic capsulated bacterium, of a novel bacterial order, Capsulimonadales ord. nov., of the class Armatimonadia of the phylum Armatimonadetes.</title>
        <authorList>
            <person name="Li J."/>
            <person name="Kudo C."/>
            <person name="Tonouchi A."/>
        </authorList>
    </citation>
    <scope>NUCLEOTIDE SEQUENCE [LARGE SCALE GENOMIC DNA]</scope>
    <source>
        <strain evidence="1 2">AX-7</strain>
    </source>
</reference>
<gene>
    <name evidence="1" type="ORF">CCAX7_12590</name>
</gene>
<dbReference type="InterPro" id="IPR036390">
    <property type="entry name" value="WH_DNA-bd_sf"/>
</dbReference>
<dbReference type="PANTHER" id="PTHR33164">
    <property type="entry name" value="TRANSCRIPTIONAL REGULATOR, MARR FAMILY"/>
    <property type="match status" value="1"/>
</dbReference>
<dbReference type="InterPro" id="IPR000835">
    <property type="entry name" value="HTH_MarR-typ"/>
</dbReference>
<dbReference type="PANTHER" id="PTHR33164:SF105">
    <property type="entry name" value="TRANSCRIPTIONAL REPRESSOR PROTEIN-RELATED"/>
    <property type="match status" value="1"/>
</dbReference>